<evidence type="ECO:0000256" key="2">
    <source>
        <dbReference type="ARBA" id="ARBA00022801"/>
    </source>
</evidence>
<evidence type="ECO:0000313" key="4">
    <source>
        <dbReference type="Proteomes" id="UP001257739"/>
    </source>
</evidence>
<organism evidence="3 4">
    <name type="scientific">Aeromicrobium panaciterrae</name>
    <dbReference type="NCBI Taxonomy" id="363861"/>
    <lineage>
        <taxon>Bacteria</taxon>
        <taxon>Bacillati</taxon>
        <taxon>Actinomycetota</taxon>
        <taxon>Actinomycetes</taxon>
        <taxon>Propionibacteriales</taxon>
        <taxon>Nocardioidaceae</taxon>
        <taxon>Aeromicrobium</taxon>
    </lineage>
</organism>
<dbReference type="PANTHER" id="PTHR31793">
    <property type="entry name" value="4-HYDROXYBENZOYL-COA THIOESTERASE FAMILY MEMBER"/>
    <property type="match status" value="1"/>
</dbReference>
<dbReference type="Pfam" id="PF13279">
    <property type="entry name" value="4HBT_2"/>
    <property type="match status" value="1"/>
</dbReference>
<dbReference type="EC" id="3.1.2.-" evidence="3"/>
<dbReference type="SUPFAM" id="SSF54637">
    <property type="entry name" value="Thioesterase/thiol ester dehydrase-isomerase"/>
    <property type="match status" value="1"/>
</dbReference>
<keyword evidence="4" id="KW-1185">Reference proteome</keyword>
<dbReference type="Gene3D" id="3.10.129.10">
    <property type="entry name" value="Hotdog Thioesterase"/>
    <property type="match status" value="1"/>
</dbReference>
<keyword evidence="2 3" id="KW-0378">Hydrolase</keyword>
<accession>A0ABU1UQL7</accession>
<reference evidence="3 4" key="1">
    <citation type="submission" date="2023-07" db="EMBL/GenBank/DDBJ databases">
        <title>Sorghum-associated microbial communities from plants grown in Nebraska, USA.</title>
        <authorList>
            <person name="Schachtman D."/>
        </authorList>
    </citation>
    <scope>NUCLEOTIDE SEQUENCE [LARGE SCALE GENOMIC DNA]</scope>
    <source>
        <strain evidence="3 4">BE248</strain>
    </source>
</reference>
<gene>
    <name evidence="3" type="ORF">J2X11_002287</name>
</gene>
<evidence type="ECO:0000313" key="3">
    <source>
        <dbReference type="EMBL" id="MDR7087448.1"/>
    </source>
</evidence>
<proteinExistence type="inferred from homology"/>
<name>A0ABU1UQL7_9ACTN</name>
<dbReference type="InterPro" id="IPR050563">
    <property type="entry name" value="4-hydroxybenzoyl-CoA_TE"/>
</dbReference>
<dbReference type="CDD" id="cd00586">
    <property type="entry name" value="4HBT"/>
    <property type="match status" value="1"/>
</dbReference>
<dbReference type="InterPro" id="IPR029069">
    <property type="entry name" value="HotDog_dom_sf"/>
</dbReference>
<sequence length="147" mass="16411">MSQATLRTEFPTLRTITTRWEDEDVYGHVNNVVYYSYFDTAVNGYLMEATGTDIRKLDAVGLVVETQCTFKRSLGFPEDVRAGIAVTKIGGTSIEYRIGLFQGDTDEPAAIGRFVHVYVDAETRKVIRIPQSIKDAVTPLLQESEPS</sequence>
<dbReference type="Proteomes" id="UP001257739">
    <property type="component" value="Unassembled WGS sequence"/>
</dbReference>
<comment type="similarity">
    <text evidence="1">Belongs to the 4-hydroxybenzoyl-CoA thioesterase family.</text>
</comment>
<protein>
    <submittedName>
        <fullName evidence="3">Acyl-CoA thioester hydrolase</fullName>
        <ecNumber evidence="3">3.1.2.-</ecNumber>
    </submittedName>
</protein>
<comment type="caution">
    <text evidence="3">The sequence shown here is derived from an EMBL/GenBank/DDBJ whole genome shotgun (WGS) entry which is preliminary data.</text>
</comment>
<dbReference type="GO" id="GO:0016787">
    <property type="term" value="F:hydrolase activity"/>
    <property type="evidence" value="ECO:0007669"/>
    <property type="project" value="UniProtKB-KW"/>
</dbReference>
<evidence type="ECO:0000256" key="1">
    <source>
        <dbReference type="ARBA" id="ARBA00005953"/>
    </source>
</evidence>
<dbReference type="EMBL" id="JAVDWH010000001">
    <property type="protein sequence ID" value="MDR7087448.1"/>
    <property type="molecule type" value="Genomic_DNA"/>
</dbReference>
<dbReference type="PANTHER" id="PTHR31793:SF27">
    <property type="entry name" value="NOVEL THIOESTERASE SUPERFAMILY DOMAIN AND SAPOSIN A-TYPE DOMAIN CONTAINING PROTEIN (0610012H03RIK)"/>
    <property type="match status" value="1"/>
</dbReference>
<dbReference type="RefSeq" id="WP_309971077.1">
    <property type="nucleotide sequence ID" value="NZ_JAVDWH010000001.1"/>
</dbReference>